<comment type="subunit">
    <text evidence="6">The complex is composed of six subunits: RnfA, RnfB, RnfC, RnfD, RnfE and RnfG.</text>
</comment>
<keyword evidence="6" id="KW-0812">Transmembrane</keyword>
<dbReference type="Proteomes" id="UP000283513">
    <property type="component" value="Unassembled WGS sequence"/>
</dbReference>
<dbReference type="STRING" id="166486.ERS852572_00268"/>
<dbReference type="EMBL" id="QRQN01000001">
    <property type="protein sequence ID" value="RHN11947.1"/>
    <property type="molecule type" value="Genomic_DNA"/>
</dbReference>
<evidence type="ECO:0000313" key="12">
    <source>
        <dbReference type="EMBL" id="RHC20875.1"/>
    </source>
</evidence>
<reference evidence="10 21" key="4">
    <citation type="submission" date="2019-10" db="EMBL/GenBank/DDBJ databases">
        <title>Roseburia spp. ameliorate alcoholic fatty liver via restoration of gut barrier function.</title>
        <authorList>
            <person name="Seo B."/>
            <person name="Ko G."/>
        </authorList>
    </citation>
    <scope>NUCLEOTIDE SEQUENCE [LARGE SCALE GENOMIC DNA]</scope>
    <source>
        <strain evidence="10 21">SNUG30017</strain>
    </source>
</reference>
<keyword evidence="2 6" id="KW-0597">Phosphoprotein</keyword>
<evidence type="ECO:0000313" key="15">
    <source>
        <dbReference type="Proteomes" id="UP000095350"/>
    </source>
</evidence>
<proteinExistence type="inferred from homology"/>
<evidence type="ECO:0000313" key="19">
    <source>
        <dbReference type="Proteomes" id="UP000284465"/>
    </source>
</evidence>
<evidence type="ECO:0000313" key="8">
    <source>
        <dbReference type="EMBL" id="CUM74786.1"/>
    </source>
</evidence>
<dbReference type="HAMAP" id="MF_00479">
    <property type="entry name" value="RsxG_RnfG"/>
    <property type="match status" value="1"/>
</dbReference>
<dbReference type="InterPro" id="IPR007329">
    <property type="entry name" value="FMN-bd"/>
</dbReference>
<comment type="subcellular location">
    <subcellularLocation>
        <location evidence="6">Cell membrane</location>
        <topology evidence="6">Single-pass membrane protein</topology>
    </subcellularLocation>
</comment>
<dbReference type="PANTHER" id="PTHR36118">
    <property type="entry name" value="ION-TRANSLOCATING OXIDOREDUCTASE COMPLEX SUBUNIT G"/>
    <property type="match status" value="1"/>
</dbReference>
<keyword evidence="6" id="KW-1278">Translocase</keyword>
<dbReference type="GeneID" id="61433357"/>
<comment type="cofactor">
    <cofactor evidence="6">
        <name>FMN</name>
        <dbReference type="ChEBI" id="CHEBI:58210"/>
    </cofactor>
</comment>
<dbReference type="Pfam" id="PF04205">
    <property type="entry name" value="FMN_bind"/>
    <property type="match status" value="1"/>
</dbReference>
<evidence type="ECO:0000313" key="13">
    <source>
        <dbReference type="EMBL" id="RHG30352.1"/>
    </source>
</evidence>
<dbReference type="Proteomes" id="UP000479531">
    <property type="component" value="Unassembled WGS sequence"/>
</dbReference>
<sequence>MNKKIVHDALILFAFTIVLGLLLGVVYGVTKPSIDKVNEEKTQNAYKQVFTDADHFTDYADFDADAAQALLDENGYSDEIETVVAAQDASENTLGYVFTVTAKDGSQGSITFSVGIQNDGTVNGYSITSISETPGLGMKAQEEDFYGQFENKKVDSFTVVKSAPSADNEIEAISGSTITSKAMANGVNACLTYFQNVLAGGTN</sequence>
<evidence type="ECO:0000313" key="11">
    <source>
        <dbReference type="EMBL" id="RHA69649.1"/>
    </source>
</evidence>
<dbReference type="PIRSF" id="PIRSF006091">
    <property type="entry name" value="E_trnsport_RnfG"/>
    <property type="match status" value="1"/>
</dbReference>
<evidence type="ECO:0000256" key="3">
    <source>
        <dbReference type="ARBA" id="ARBA00022630"/>
    </source>
</evidence>
<dbReference type="OrthoDB" id="9787579at2"/>
<dbReference type="EMBL" id="QSFP01000002">
    <property type="protein sequence ID" value="RHA69649.1"/>
    <property type="molecule type" value="Genomic_DNA"/>
</dbReference>
<evidence type="ECO:0000256" key="1">
    <source>
        <dbReference type="ARBA" id="ARBA00022448"/>
    </source>
</evidence>
<evidence type="ECO:0000313" key="10">
    <source>
        <dbReference type="EMBL" id="MVQ45484.1"/>
    </source>
</evidence>
<dbReference type="EMBL" id="WNAJ01000003">
    <property type="protein sequence ID" value="MTR84246.1"/>
    <property type="molecule type" value="Genomic_DNA"/>
</dbReference>
<dbReference type="EMBL" id="WGGT01000006">
    <property type="protein sequence ID" value="MVQ45484.1"/>
    <property type="molecule type" value="Genomic_DNA"/>
</dbReference>
<keyword evidence="6" id="KW-1003">Cell membrane</keyword>
<evidence type="ECO:0000313" key="14">
    <source>
        <dbReference type="EMBL" id="RHN11947.1"/>
    </source>
</evidence>
<keyword evidence="5 6" id="KW-0249">Electron transport</keyword>
<dbReference type="EMBL" id="CYXZ01000002">
    <property type="protein sequence ID" value="CUM74786.1"/>
    <property type="molecule type" value="Genomic_DNA"/>
</dbReference>
<dbReference type="Proteomes" id="UP000284465">
    <property type="component" value="Unassembled WGS sequence"/>
</dbReference>
<accession>A0A173RAM0</accession>
<name>A0A173RAM0_9FIRM</name>
<dbReference type="GO" id="GO:0022900">
    <property type="term" value="P:electron transport chain"/>
    <property type="evidence" value="ECO:0007669"/>
    <property type="project" value="UniProtKB-UniRule"/>
</dbReference>
<protein>
    <recommendedName>
        <fullName evidence="6">Ion-translocating oxidoreductase complex subunit G</fullName>
        <ecNumber evidence="6">7.-.-.-</ecNumber>
    </recommendedName>
    <alternativeName>
        <fullName evidence="6">Rnf electron transport complex subunit G</fullName>
    </alternativeName>
</protein>
<evidence type="ECO:0000313" key="18">
    <source>
        <dbReference type="Proteomes" id="UP000284051"/>
    </source>
</evidence>
<dbReference type="Proteomes" id="UP000283586">
    <property type="component" value="Unassembled WGS sequence"/>
</dbReference>
<evidence type="ECO:0000313" key="21">
    <source>
        <dbReference type="Proteomes" id="UP000479531"/>
    </source>
</evidence>
<dbReference type="PaxDb" id="166486-ERS852572_00268"/>
<comment type="function">
    <text evidence="6">Part of a membrane-bound complex that couples electron transfer with translocation of ions across the membrane.</text>
</comment>
<comment type="similarity">
    <text evidence="6">Belongs to the RnfG family.</text>
</comment>
<keyword evidence="6" id="KW-1133">Transmembrane helix</keyword>
<dbReference type="GO" id="GO:0009055">
    <property type="term" value="F:electron transfer activity"/>
    <property type="evidence" value="ECO:0007669"/>
    <property type="project" value="InterPro"/>
</dbReference>
<evidence type="ECO:0000256" key="5">
    <source>
        <dbReference type="ARBA" id="ARBA00022982"/>
    </source>
</evidence>
<keyword evidence="4 6" id="KW-0288">FMN</keyword>
<evidence type="ECO:0000256" key="4">
    <source>
        <dbReference type="ARBA" id="ARBA00022643"/>
    </source>
</evidence>
<reference evidence="16 17" key="2">
    <citation type="submission" date="2018-08" db="EMBL/GenBank/DDBJ databases">
        <title>A genome reference for cultivated species of the human gut microbiota.</title>
        <authorList>
            <person name="Zou Y."/>
            <person name="Xue W."/>
            <person name="Luo G."/>
        </authorList>
    </citation>
    <scope>NUCLEOTIDE SEQUENCE [LARGE SCALE GENOMIC DNA]</scope>
    <source>
        <strain evidence="14 17">AF31-21AC</strain>
        <strain evidence="13 18">AM22-21LB</strain>
        <strain evidence="12 16">AM37-1AC</strain>
        <strain evidence="11 19">AM43-11</strain>
    </source>
</reference>
<keyword evidence="6" id="KW-0472">Membrane</keyword>
<dbReference type="EMBL" id="QRID01000002">
    <property type="protein sequence ID" value="RHG30352.1"/>
    <property type="molecule type" value="Genomic_DNA"/>
</dbReference>
<evidence type="ECO:0000256" key="2">
    <source>
        <dbReference type="ARBA" id="ARBA00022553"/>
    </source>
</evidence>
<dbReference type="InterPro" id="IPR010209">
    <property type="entry name" value="Ion_transpt_RnfG/RsxG"/>
</dbReference>
<dbReference type="GO" id="GO:0005886">
    <property type="term" value="C:plasma membrane"/>
    <property type="evidence" value="ECO:0007669"/>
    <property type="project" value="UniProtKB-SubCell"/>
</dbReference>
<organism evidence="8 15">
    <name type="scientific">Roseburia intestinalis</name>
    <dbReference type="NCBI Taxonomy" id="166486"/>
    <lineage>
        <taxon>Bacteria</taxon>
        <taxon>Bacillati</taxon>
        <taxon>Bacillota</taxon>
        <taxon>Clostridia</taxon>
        <taxon>Lachnospirales</taxon>
        <taxon>Lachnospiraceae</taxon>
        <taxon>Roseburia</taxon>
    </lineage>
</organism>
<dbReference type="SMART" id="SM00900">
    <property type="entry name" value="FMN_bind"/>
    <property type="match status" value="1"/>
</dbReference>
<evidence type="ECO:0000313" key="16">
    <source>
        <dbReference type="Proteomes" id="UP000283513"/>
    </source>
</evidence>
<keyword evidence="1 6" id="KW-0813">Transport</keyword>
<dbReference type="PANTHER" id="PTHR36118:SF1">
    <property type="entry name" value="ION-TRANSLOCATING OXIDOREDUCTASE COMPLEX SUBUNIT G"/>
    <property type="match status" value="1"/>
</dbReference>
<reference evidence="9 20" key="3">
    <citation type="journal article" date="2019" name="Nat. Med.">
        <title>A library of human gut bacterial isolates paired with longitudinal multiomics data enables mechanistic microbiome research.</title>
        <authorList>
            <person name="Poyet M."/>
            <person name="Groussin M."/>
            <person name="Gibbons S.M."/>
            <person name="Avila-Pacheco J."/>
            <person name="Jiang X."/>
            <person name="Kearney S.M."/>
            <person name="Perrotta A.R."/>
            <person name="Berdy B."/>
            <person name="Zhao S."/>
            <person name="Lieberman T.D."/>
            <person name="Swanson P.K."/>
            <person name="Smith M."/>
            <person name="Roesemann S."/>
            <person name="Alexander J.E."/>
            <person name="Rich S.A."/>
            <person name="Livny J."/>
            <person name="Vlamakis H."/>
            <person name="Clish C."/>
            <person name="Bullock K."/>
            <person name="Deik A."/>
            <person name="Scott J."/>
            <person name="Pierce K.A."/>
            <person name="Xavier R.J."/>
            <person name="Alm E.J."/>
        </authorList>
    </citation>
    <scope>NUCLEOTIDE SEQUENCE [LARGE SCALE GENOMIC DNA]</scope>
    <source>
        <strain evidence="9 20">BIOML-A1</strain>
    </source>
</reference>
<dbReference type="Proteomes" id="UP000095350">
    <property type="component" value="Unassembled WGS sequence"/>
</dbReference>
<evidence type="ECO:0000313" key="20">
    <source>
        <dbReference type="Proteomes" id="UP000478483"/>
    </source>
</evidence>
<feature type="modified residue" description="FMN phosphoryl threonine" evidence="6">
    <location>
        <position position="177"/>
    </location>
</feature>
<evidence type="ECO:0000256" key="6">
    <source>
        <dbReference type="HAMAP-Rule" id="MF_00479"/>
    </source>
</evidence>
<evidence type="ECO:0000313" key="17">
    <source>
        <dbReference type="Proteomes" id="UP000283586"/>
    </source>
</evidence>
<dbReference type="Proteomes" id="UP000478483">
    <property type="component" value="Unassembled WGS sequence"/>
</dbReference>
<dbReference type="RefSeq" id="WP_006858036.1">
    <property type="nucleotide sequence ID" value="NZ_CABIYH010000002.1"/>
</dbReference>
<evidence type="ECO:0000259" key="7">
    <source>
        <dbReference type="SMART" id="SM00900"/>
    </source>
</evidence>
<dbReference type="EC" id="7.-.-.-" evidence="6"/>
<dbReference type="GO" id="GO:0010181">
    <property type="term" value="F:FMN binding"/>
    <property type="evidence" value="ECO:0007669"/>
    <property type="project" value="InterPro"/>
</dbReference>
<dbReference type="Proteomes" id="UP000284051">
    <property type="component" value="Unassembled WGS sequence"/>
</dbReference>
<reference evidence="8 15" key="1">
    <citation type="submission" date="2015-09" db="EMBL/GenBank/DDBJ databases">
        <authorList>
            <consortium name="Pathogen Informatics"/>
        </authorList>
    </citation>
    <scope>NUCLEOTIDE SEQUENCE [LARGE SCALE GENOMIC DNA]</scope>
    <source>
        <strain evidence="8 15">2789STDY5834960</strain>
    </source>
</reference>
<evidence type="ECO:0000313" key="9">
    <source>
        <dbReference type="EMBL" id="MTR84246.1"/>
    </source>
</evidence>
<gene>
    <name evidence="6" type="primary">rnfG</name>
    <name evidence="13" type="ORF">DW264_02520</name>
    <name evidence="12" type="ORF">DW856_01295</name>
    <name evidence="11" type="ORF">DW927_02215</name>
    <name evidence="14" type="ORF">DWZ31_00390</name>
    <name evidence="8" type="ORF">ERS852572_00268</name>
    <name evidence="10" type="ORF">GCK47_07165</name>
    <name evidence="9" type="ORF">GMD50_04060</name>
</gene>
<keyword evidence="3 6" id="KW-0285">Flavoprotein</keyword>
<dbReference type="NCBIfam" id="TIGR01947">
    <property type="entry name" value="rnfG"/>
    <property type="match status" value="1"/>
</dbReference>
<feature type="domain" description="FMN-binding" evidence="7">
    <location>
        <begin position="105"/>
        <end position="194"/>
    </location>
</feature>
<dbReference type="EMBL" id="QSHO01000001">
    <property type="protein sequence ID" value="RHC20875.1"/>
    <property type="molecule type" value="Genomic_DNA"/>
</dbReference>
<dbReference type="AlphaFoldDB" id="A0A173RAM0"/>